<name>A0ABP9A562_9MICO</name>
<dbReference type="EMBL" id="BAABKO010000003">
    <property type="protein sequence ID" value="GAA4774376.1"/>
    <property type="molecule type" value="Genomic_DNA"/>
</dbReference>
<dbReference type="Gene3D" id="3.90.320.10">
    <property type="match status" value="1"/>
</dbReference>
<evidence type="ECO:0000313" key="3">
    <source>
        <dbReference type="Proteomes" id="UP001501645"/>
    </source>
</evidence>
<dbReference type="Proteomes" id="UP001501645">
    <property type="component" value="Unassembled WGS sequence"/>
</dbReference>
<reference evidence="3" key="1">
    <citation type="journal article" date="2019" name="Int. J. Syst. Evol. Microbiol.">
        <title>The Global Catalogue of Microorganisms (GCM) 10K type strain sequencing project: providing services to taxonomists for standard genome sequencing and annotation.</title>
        <authorList>
            <consortium name="The Broad Institute Genomics Platform"/>
            <consortium name="The Broad Institute Genome Sequencing Center for Infectious Disease"/>
            <person name="Wu L."/>
            <person name="Ma J."/>
        </authorList>
    </citation>
    <scope>NUCLEOTIDE SEQUENCE [LARGE SCALE GENOMIC DNA]</scope>
    <source>
        <strain evidence="3">JCM 18537</strain>
    </source>
</reference>
<evidence type="ECO:0000313" key="2">
    <source>
        <dbReference type="EMBL" id="GAA4774376.1"/>
    </source>
</evidence>
<sequence length="271" mass="30271">MIVHDMPDEVYHSRPELSSTGARRILESPAKFKWEQDHPSRPTPAMILGTATHTKVLGVGSPVVTYPEEHLTPSGNVSTKAVTVAWEAEQMAAGRVLLSRRDAAKVDAMAEAVLAHLEARQFLEAVEGREVSVFADVEGVPTRARFDIYNGRKAGDLKTALDSSPGGFNRSVAHRGYHIQERFYRDAYQAETGGELEEFKFIVVENTAPYLVGVYDLDFMWAELGMKKVKEARDLWRRCTETGTWPGYGTATLTPPTWAVYENEDAEEFTF</sequence>
<dbReference type="InterPro" id="IPR024432">
    <property type="entry name" value="Put_RecE_PDDEXK-like_dom"/>
</dbReference>
<comment type="caution">
    <text evidence="2">The sequence shown here is derived from an EMBL/GenBank/DDBJ whole genome shotgun (WGS) entry which is preliminary data.</text>
</comment>
<evidence type="ECO:0000259" key="1">
    <source>
        <dbReference type="Pfam" id="PF12684"/>
    </source>
</evidence>
<keyword evidence="3" id="KW-1185">Reference proteome</keyword>
<dbReference type="Pfam" id="PF12684">
    <property type="entry name" value="DUF3799"/>
    <property type="match status" value="1"/>
</dbReference>
<feature type="domain" description="Putative exodeoxyribonuclease 8 PDDEXK-like" evidence="1">
    <location>
        <begin position="52"/>
        <end position="248"/>
    </location>
</feature>
<protein>
    <recommendedName>
        <fullName evidence="1">Putative exodeoxyribonuclease 8 PDDEXK-like domain-containing protein</fullName>
    </recommendedName>
</protein>
<organism evidence="2 3">
    <name type="scientific">Microbacterium gilvum</name>
    <dbReference type="NCBI Taxonomy" id="1336204"/>
    <lineage>
        <taxon>Bacteria</taxon>
        <taxon>Bacillati</taxon>
        <taxon>Actinomycetota</taxon>
        <taxon>Actinomycetes</taxon>
        <taxon>Micrococcales</taxon>
        <taxon>Microbacteriaceae</taxon>
        <taxon>Microbacterium</taxon>
    </lineage>
</organism>
<accession>A0ABP9A562</accession>
<gene>
    <name evidence="2" type="ORF">GCM10023351_18470</name>
</gene>
<proteinExistence type="predicted"/>
<dbReference type="InterPro" id="IPR011604">
    <property type="entry name" value="PDDEXK-like_dom_sf"/>
</dbReference>